<dbReference type="FunFam" id="2.60.40.10:FF:000066">
    <property type="entry name" value="receptor-type tyrosine-protein phosphatase delta isoform X1"/>
    <property type="match status" value="1"/>
</dbReference>
<feature type="domain" description="Fibronectin type-III" evidence="26">
    <location>
        <begin position="416"/>
        <end position="510"/>
    </location>
</feature>
<dbReference type="FunFam" id="3.90.190.10:FF:000001">
    <property type="entry name" value="Receptor-type tyrosine-protein phosphatase F isoform A"/>
    <property type="match status" value="1"/>
</dbReference>
<feature type="domain" description="Fibronectin type-III" evidence="26">
    <location>
        <begin position="514"/>
        <end position="604"/>
    </location>
</feature>
<dbReference type="InterPro" id="IPR013098">
    <property type="entry name" value="Ig_I-set"/>
</dbReference>
<dbReference type="PROSITE" id="PS50056">
    <property type="entry name" value="TYR_PHOSPHATASE_2"/>
    <property type="match status" value="2"/>
</dbReference>
<dbReference type="CDD" id="cd14629">
    <property type="entry name" value="R-PTP-F-2"/>
    <property type="match status" value="1"/>
</dbReference>
<dbReference type="PANTHER" id="PTHR46957">
    <property type="entry name" value="CYTOKINE RECEPTOR"/>
    <property type="match status" value="1"/>
</dbReference>
<dbReference type="SMART" id="SM00194">
    <property type="entry name" value="PTPc"/>
    <property type="match status" value="2"/>
</dbReference>
<feature type="domain" description="Tyrosine specific protein phosphatases" evidence="24">
    <location>
        <begin position="1511"/>
        <end position="1584"/>
    </location>
</feature>
<protein>
    <recommendedName>
        <fullName evidence="17">Receptor-type tyrosine-protein phosphatase F</fullName>
        <ecNumber evidence="3">3.1.3.48</ecNumber>
    </recommendedName>
</protein>
<evidence type="ECO:0000256" key="1">
    <source>
        <dbReference type="ARBA" id="ARBA00004167"/>
    </source>
</evidence>
<dbReference type="Pfam" id="PF07679">
    <property type="entry name" value="I-set"/>
    <property type="match status" value="3"/>
</dbReference>
<evidence type="ECO:0000313" key="28">
    <source>
        <dbReference type="RefSeq" id="XP_026915238.1"/>
    </source>
</evidence>
<dbReference type="CDD" id="cd05739">
    <property type="entry name" value="IgI_3_RPTP_IIa_LAR_like"/>
    <property type="match status" value="1"/>
</dbReference>
<dbReference type="InterPro" id="IPR036179">
    <property type="entry name" value="Ig-like_dom_sf"/>
</dbReference>
<evidence type="ECO:0000256" key="17">
    <source>
        <dbReference type="ARBA" id="ARBA00044158"/>
    </source>
</evidence>
<dbReference type="InterPro" id="IPR000242">
    <property type="entry name" value="PTP_cat"/>
</dbReference>
<feature type="domain" description="Tyrosine-protein phosphatase" evidence="23">
    <location>
        <begin position="1047"/>
        <end position="1302"/>
    </location>
</feature>
<evidence type="ECO:0000256" key="3">
    <source>
        <dbReference type="ARBA" id="ARBA00013064"/>
    </source>
</evidence>
<dbReference type="PROSITE" id="PS50853">
    <property type="entry name" value="FN3"/>
    <property type="match status" value="4"/>
</dbReference>
<keyword evidence="8" id="KW-0378">Hydrolase</keyword>
<feature type="domain" description="Ig-like" evidence="25">
    <location>
        <begin position="135"/>
        <end position="218"/>
    </location>
</feature>
<feature type="signal peptide" evidence="22">
    <location>
        <begin position="1"/>
        <end position="29"/>
    </location>
</feature>
<keyword evidence="9" id="KW-0130">Cell adhesion</keyword>
<keyword evidence="5 21" id="KW-0812">Transmembrane</keyword>
<dbReference type="CDD" id="cd14626">
    <property type="entry name" value="R-PTPc-F-1"/>
    <property type="match status" value="1"/>
</dbReference>
<dbReference type="Proteomes" id="UP001652583">
    <property type="component" value="Chromosome C1"/>
</dbReference>
<dbReference type="Gene3D" id="2.60.40.10">
    <property type="entry name" value="Immunoglobulins"/>
    <property type="match status" value="8"/>
</dbReference>
<dbReference type="SMART" id="SM00060">
    <property type="entry name" value="FN3"/>
    <property type="match status" value="5"/>
</dbReference>
<dbReference type="FunFam" id="2.60.40.10:FF:000010">
    <property type="entry name" value="receptor-type tyrosine-protein phosphatase delta isoform X1"/>
    <property type="match status" value="1"/>
</dbReference>
<dbReference type="InterPro" id="IPR016130">
    <property type="entry name" value="Tyr_Pase_AS"/>
</dbReference>
<evidence type="ECO:0000256" key="9">
    <source>
        <dbReference type="ARBA" id="ARBA00022889"/>
    </source>
</evidence>
<accession>A0A6J1ZDU9</accession>
<dbReference type="CDD" id="cd05738">
    <property type="entry name" value="IgI_2_RPTP_IIa_LAR_like"/>
    <property type="match status" value="1"/>
</dbReference>
<dbReference type="CDD" id="cd00063">
    <property type="entry name" value="FN3"/>
    <property type="match status" value="5"/>
</dbReference>
<keyword evidence="6 22" id="KW-0732">Signal</keyword>
<keyword evidence="7" id="KW-0677">Repeat</keyword>
<evidence type="ECO:0000256" key="21">
    <source>
        <dbReference type="SAM" id="Phobius"/>
    </source>
</evidence>
<dbReference type="FunFam" id="2.60.40.10:FF:000015">
    <property type="entry name" value="receptor-type tyrosine-protein phosphatase delta isoform X2"/>
    <property type="match status" value="1"/>
</dbReference>
<dbReference type="SUPFAM" id="SSF49265">
    <property type="entry name" value="Fibronectin type III"/>
    <property type="match status" value="3"/>
</dbReference>
<dbReference type="InterPro" id="IPR003961">
    <property type="entry name" value="FN3_dom"/>
</dbReference>
<dbReference type="PRINTS" id="PR00700">
    <property type="entry name" value="PRTYPHPHTASE"/>
</dbReference>
<evidence type="ECO:0000259" key="26">
    <source>
        <dbReference type="PROSITE" id="PS50853"/>
    </source>
</evidence>
<dbReference type="PROSITE" id="PS50835">
    <property type="entry name" value="IG_LIKE"/>
    <property type="match status" value="3"/>
</dbReference>
<evidence type="ECO:0000256" key="10">
    <source>
        <dbReference type="ARBA" id="ARBA00022912"/>
    </source>
</evidence>
<feature type="chain" id="PRO_5026963764" description="Receptor-type tyrosine-protein phosphatase F" evidence="22">
    <location>
        <begin position="30"/>
        <end position="1602"/>
    </location>
</feature>
<feature type="region of interest" description="Disordered" evidence="20">
    <location>
        <begin position="399"/>
        <end position="418"/>
    </location>
</feature>
<evidence type="ECO:0000256" key="18">
    <source>
        <dbReference type="ARBA" id="ARBA00051722"/>
    </source>
</evidence>
<evidence type="ECO:0000256" key="8">
    <source>
        <dbReference type="ARBA" id="ARBA00022801"/>
    </source>
</evidence>
<dbReference type="InterPro" id="IPR013783">
    <property type="entry name" value="Ig-like_fold"/>
</dbReference>
<dbReference type="GO" id="GO:0008201">
    <property type="term" value="F:heparin binding"/>
    <property type="evidence" value="ECO:0007669"/>
    <property type="project" value="UniProtKB-KW"/>
</dbReference>
<dbReference type="InterPro" id="IPR007110">
    <property type="entry name" value="Ig-like_dom"/>
</dbReference>
<dbReference type="FunFam" id="2.60.40.10:FF:000027">
    <property type="entry name" value="receptor-type tyrosine-protein phosphatase delta isoform X1"/>
    <property type="match status" value="1"/>
</dbReference>
<dbReference type="GO" id="GO:0007155">
    <property type="term" value="P:cell adhesion"/>
    <property type="evidence" value="ECO:0007669"/>
    <property type="project" value="UniProtKB-KW"/>
</dbReference>
<keyword evidence="13" id="KW-1015">Disulfide bond</keyword>
<feature type="domain" description="Ig-like" evidence="25">
    <location>
        <begin position="33"/>
        <end position="123"/>
    </location>
</feature>
<dbReference type="EC" id="3.1.3.48" evidence="3"/>
<dbReference type="InterPro" id="IPR003599">
    <property type="entry name" value="Ig_sub"/>
</dbReference>
<evidence type="ECO:0000256" key="2">
    <source>
        <dbReference type="ARBA" id="ARBA00010504"/>
    </source>
</evidence>
<evidence type="ECO:0000256" key="13">
    <source>
        <dbReference type="ARBA" id="ARBA00023157"/>
    </source>
</evidence>
<sequence>MAPEPAPGKTMVPLVPALVMLGLVAGAHGDSKPVFIKVPEDQTGLSGGVASFVCQATGEPKPRITWMKKGKKVSSQRFEVIEFDDGAGSVLRIQPLRAQRDEAIYECTATNSLGEINTSAKLSVLEEEQLPSGFPSIDMGPQLKVVEKARTATMLCAAGGNPDPEISWFKDFLPVDPATSNGRIKQLRSGALQIESSEESDQGKYECVATNSKGTRYSAPANLYVRVRRVAPRFSIPPSSQEVMPGGSVNLTCVAVGAPMPYVKWMMGAEELTKEDEMPVGRNVLELSNVVRSANYTCVAISSLGMIEATAQVTVKALPKPPIDLVVTETTATSVTLTWDSGNSEPVSYYGIQYRAAGAEGPFQEVDGVATTRYSIGGLSPFSEYAFRVLAVNSIGRGPPSEAVRARTGEQAPSSPPRRVQARMLSASTMLVQWEPPEEPNGLVRGYRVYYTPDSRRPLSAWHKHNTDAGLLTTVGSLLPGITYSLRVLAFTAVGDGPPSPTIQVKTQQGVPAQPADFQAEAESDTRIQLSWLLPPQERIIKYELVYWAAEDEGQQHKVTFDPTSSYTLEDLKPDTLYHFQLAARSEMGVGVFTPTIEARTAQSMPSGPPRKVEVEPLNSTAVRVSWKLPVPSKQHGQIRGYQVTYVRLENGEPRGPPIIQDVMLAEAQETTISGLTPETTYSVTVAAYTTKGDGARSKPKIVATTGAVFAKNFRVAAAMKTSVLLSWEVPDSYKSAVPFKILYNGQSVEVDGHSMRKLIADLQPNTEYSFVLMNRGSSAGGLQHLVSIRTAPDLLPHKPLPASAYIEDGRFTLSMPHVQDSTLIRWFYIVVVPIDRVGGSMLAPRWSTPEELELDELLEAIEQGSEERRRRRQAERLKPYVAAQVDVLPETFTLGDKKSYRGFYNRPLSPDLSYQCFVLASLKEPMDQKRYASSPYSDEIVVQVTPAQQQEEPEMLWVTGPVLAVILIILIVIAILLFKRKRTHSPSSKDEQSIGLKDSLLAHSSDPVEMRRLNYQTPGMRDHPPIPITDLADNIERLKANDGLKFSQEYESIDPGQQFTWENSNLEVNKPKNRYANVIAYDHSRVILTSIDGVPGSDYINANYIDGYRKQNAYIATQGPLPETMGDFWRMVWEQRTATVVMMTRLEEKSRVKCDQYWPARGTETYGLIQVSLLDTVELATYTVRTFALHKSGSSEKRELRQFQFMAWPDHGVPEYPTPILAFLRRVKACNPLDAGPMVVHCSAGVGRTGCFIVIDAMLERMKHEKTVDIYGHVTCMRSQRNYMVQTEDQYVFIHEALLEAATCGHTEVPARSLYAHIQKLGQVPPGESVTAMELEFKLLASSKAHTSRFISANLPCNKFKNRLVNIMPYELTRVCLQPIRGVEGSDYINASFLDGYRQQKAYIATQGPLAESTEDFWRMLWEHNSTIIVMLTRLREMGREKCHQYWPAERSARYQYFVVDPMAEYNMPQYILREFKVTDARDGQSRTIRQFQFTDWPEQGVPKTGEGFIDFIGQVHKTKEQFGQDGPITVHCSAGVGRTGVFITLSIVLERMRYEGVVDMFQTVKTLRTQRPAMVQTEDQYQLCYRAALEYLGSFDHYAT</sequence>
<dbReference type="InterPro" id="IPR036116">
    <property type="entry name" value="FN3_sf"/>
</dbReference>
<dbReference type="SUPFAM" id="SSF48726">
    <property type="entry name" value="Immunoglobulin"/>
    <property type="match status" value="3"/>
</dbReference>
<keyword evidence="15" id="KW-0325">Glycoprotein</keyword>
<evidence type="ECO:0000256" key="5">
    <source>
        <dbReference type="ARBA" id="ARBA00022692"/>
    </source>
</evidence>
<proteinExistence type="inferred from homology"/>
<gene>
    <name evidence="28" type="primary">PTPRF</name>
</gene>
<dbReference type="InterPro" id="IPR003595">
    <property type="entry name" value="Tyr_Pase_cat"/>
</dbReference>
<dbReference type="SMART" id="SM00404">
    <property type="entry name" value="PTPc_motif"/>
    <property type="match status" value="2"/>
</dbReference>
<dbReference type="Pfam" id="PF00102">
    <property type="entry name" value="Y_phosphatase"/>
    <property type="match status" value="2"/>
</dbReference>
<evidence type="ECO:0000256" key="12">
    <source>
        <dbReference type="ARBA" id="ARBA00023136"/>
    </source>
</evidence>
<dbReference type="InterPro" id="IPR050713">
    <property type="entry name" value="RTP_Phos/Ushers"/>
</dbReference>
<evidence type="ECO:0000256" key="11">
    <source>
        <dbReference type="ARBA" id="ARBA00022989"/>
    </source>
</evidence>
<evidence type="ECO:0000259" key="24">
    <source>
        <dbReference type="PROSITE" id="PS50056"/>
    </source>
</evidence>
<dbReference type="FunFam" id="2.60.40.10:FF:000036">
    <property type="entry name" value="receptor-type tyrosine-protein phosphatase delta isoform X1"/>
    <property type="match status" value="1"/>
</dbReference>
<evidence type="ECO:0000256" key="22">
    <source>
        <dbReference type="SAM" id="SignalP"/>
    </source>
</evidence>
<evidence type="ECO:0000256" key="16">
    <source>
        <dbReference type="ARBA" id="ARBA00023319"/>
    </source>
</evidence>
<name>A0A6J1ZDU9_ACIJB</name>
<evidence type="ECO:0000256" key="20">
    <source>
        <dbReference type="SAM" id="MobiDB-lite"/>
    </source>
</evidence>
<organism evidence="27 28">
    <name type="scientific">Acinonyx jubatus</name>
    <name type="common">Cheetah</name>
    <dbReference type="NCBI Taxonomy" id="32536"/>
    <lineage>
        <taxon>Eukaryota</taxon>
        <taxon>Metazoa</taxon>
        <taxon>Chordata</taxon>
        <taxon>Craniata</taxon>
        <taxon>Vertebrata</taxon>
        <taxon>Euteleostomi</taxon>
        <taxon>Mammalia</taxon>
        <taxon>Eutheria</taxon>
        <taxon>Laurasiatheria</taxon>
        <taxon>Carnivora</taxon>
        <taxon>Feliformia</taxon>
        <taxon>Felidae</taxon>
        <taxon>Felinae</taxon>
        <taxon>Acinonyx</taxon>
    </lineage>
</organism>
<evidence type="ECO:0000256" key="6">
    <source>
        <dbReference type="ARBA" id="ARBA00022729"/>
    </source>
</evidence>
<keyword evidence="27" id="KW-1185">Reference proteome</keyword>
<evidence type="ECO:0000256" key="4">
    <source>
        <dbReference type="ARBA" id="ARBA00022674"/>
    </source>
</evidence>
<evidence type="ECO:0000256" key="14">
    <source>
        <dbReference type="ARBA" id="ARBA00023170"/>
    </source>
</evidence>
<dbReference type="PANTHER" id="PTHR46957:SF9">
    <property type="entry name" value="PROTEIN-TYROSINE-PHOSPHATASE"/>
    <property type="match status" value="1"/>
</dbReference>
<dbReference type="Gene3D" id="3.90.190.10">
    <property type="entry name" value="Protein tyrosine phosphatase superfamily"/>
    <property type="match status" value="2"/>
</dbReference>
<feature type="transmembrane region" description="Helical" evidence="21">
    <location>
        <begin position="956"/>
        <end position="979"/>
    </location>
</feature>
<comment type="function">
    <text evidence="19">Possible cell adhesion receptor. It possesses an intrinsic protein tyrosine phosphatase activity (PTPase) and dephosphorylates EPHA2 regulating its activity.</text>
</comment>
<dbReference type="GO" id="GO:0016020">
    <property type="term" value="C:membrane"/>
    <property type="evidence" value="ECO:0007669"/>
    <property type="project" value="UniProtKB-SubCell"/>
</dbReference>
<comment type="subcellular location">
    <subcellularLocation>
        <location evidence="1">Membrane</location>
        <topology evidence="1">Single-pass membrane protein</topology>
    </subcellularLocation>
</comment>
<dbReference type="SUPFAM" id="SSF52799">
    <property type="entry name" value="(Phosphotyrosine protein) phosphatases II"/>
    <property type="match status" value="2"/>
</dbReference>
<dbReference type="InterPro" id="IPR003598">
    <property type="entry name" value="Ig_sub2"/>
</dbReference>
<evidence type="ECO:0000256" key="19">
    <source>
        <dbReference type="ARBA" id="ARBA00054288"/>
    </source>
</evidence>
<feature type="domain" description="Tyrosine specific protein phosphatases" evidence="24">
    <location>
        <begin position="1222"/>
        <end position="1293"/>
    </location>
</feature>
<dbReference type="InterPro" id="IPR000387">
    <property type="entry name" value="Tyr_Pase_dom"/>
</dbReference>
<dbReference type="FunFam" id="2.60.40.10:FF:000023">
    <property type="entry name" value="receptor-type tyrosine-protein phosphatase delta isoform X2"/>
    <property type="match status" value="1"/>
</dbReference>
<feature type="domain" description="Tyrosine-protein phosphatase" evidence="23">
    <location>
        <begin position="1334"/>
        <end position="1593"/>
    </location>
</feature>
<dbReference type="SMART" id="SM00409">
    <property type="entry name" value="IG"/>
    <property type="match status" value="3"/>
</dbReference>
<feature type="domain" description="Ig-like" evidence="25">
    <location>
        <begin position="232"/>
        <end position="314"/>
    </location>
</feature>
<evidence type="ECO:0000256" key="7">
    <source>
        <dbReference type="ARBA" id="ARBA00022737"/>
    </source>
</evidence>
<reference evidence="28" key="2">
    <citation type="submission" date="2025-08" db="UniProtKB">
        <authorList>
            <consortium name="RefSeq"/>
        </authorList>
    </citation>
    <scope>IDENTIFICATION</scope>
    <source>
        <tissue evidence="28">Blood</tissue>
    </source>
</reference>
<evidence type="ECO:0000259" key="23">
    <source>
        <dbReference type="PROSITE" id="PS50055"/>
    </source>
</evidence>
<feature type="domain" description="Fibronectin type-III" evidence="26">
    <location>
        <begin position="321"/>
        <end position="411"/>
    </location>
</feature>
<evidence type="ECO:0000256" key="15">
    <source>
        <dbReference type="ARBA" id="ARBA00023180"/>
    </source>
</evidence>
<dbReference type="FunFam" id="2.60.40.10:FF:000353">
    <property type="entry name" value="receptor-type tyrosine-protein phosphatase F isoform X1"/>
    <property type="match status" value="1"/>
</dbReference>
<keyword evidence="12 21" id="KW-0472">Membrane</keyword>
<comment type="similarity">
    <text evidence="2">Belongs to the protein-tyrosine phosphatase family. Receptor class 2A subfamily.</text>
</comment>
<reference evidence="27" key="1">
    <citation type="submission" date="2025-05" db="UniProtKB">
        <authorList>
            <consortium name="RefSeq"/>
        </authorList>
    </citation>
    <scope>NUCLEOTIDE SEQUENCE [LARGE SCALE GENOMIC DNA]</scope>
</reference>
<evidence type="ECO:0000259" key="25">
    <source>
        <dbReference type="PROSITE" id="PS50835"/>
    </source>
</evidence>
<dbReference type="GO" id="GO:0004725">
    <property type="term" value="F:protein tyrosine phosphatase activity"/>
    <property type="evidence" value="ECO:0007669"/>
    <property type="project" value="UniProtKB-EC"/>
</dbReference>
<dbReference type="InterPro" id="IPR029021">
    <property type="entry name" value="Prot-tyrosine_phosphatase-like"/>
</dbReference>
<evidence type="ECO:0000313" key="27">
    <source>
        <dbReference type="Proteomes" id="UP001652583"/>
    </source>
</evidence>
<dbReference type="PROSITE" id="PS50055">
    <property type="entry name" value="TYR_PHOSPHATASE_PTP"/>
    <property type="match status" value="2"/>
</dbReference>
<dbReference type="RefSeq" id="XP_026915238.1">
    <property type="nucleotide sequence ID" value="XM_027059437.2"/>
</dbReference>
<dbReference type="FunFam" id="2.60.40.10:FF:000144">
    <property type="entry name" value="receptor-type tyrosine-protein phosphatase delta isoform X1"/>
    <property type="match status" value="1"/>
</dbReference>
<keyword evidence="16" id="KW-0393">Immunoglobulin domain</keyword>
<dbReference type="SMART" id="SM00408">
    <property type="entry name" value="IGc2"/>
    <property type="match status" value="3"/>
</dbReference>
<keyword evidence="4" id="KW-0358">Heparin-binding</keyword>
<dbReference type="PROSITE" id="PS00383">
    <property type="entry name" value="TYR_PHOSPHATASE_1"/>
    <property type="match status" value="2"/>
</dbReference>
<keyword evidence="10" id="KW-0904">Protein phosphatase</keyword>
<dbReference type="FunFam" id="3.90.190.10:FF:000002">
    <property type="entry name" value="receptor-type tyrosine-protein phosphatase delta isoform X2"/>
    <property type="match status" value="1"/>
</dbReference>
<comment type="catalytic activity">
    <reaction evidence="18">
        <text>O-phospho-L-tyrosyl-[protein] + H2O = L-tyrosyl-[protein] + phosphate</text>
        <dbReference type="Rhea" id="RHEA:10684"/>
        <dbReference type="Rhea" id="RHEA-COMP:10136"/>
        <dbReference type="Rhea" id="RHEA-COMP:20101"/>
        <dbReference type="ChEBI" id="CHEBI:15377"/>
        <dbReference type="ChEBI" id="CHEBI:43474"/>
        <dbReference type="ChEBI" id="CHEBI:46858"/>
        <dbReference type="ChEBI" id="CHEBI:61978"/>
        <dbReference type="EC" id="3.1.3.48"/>
    </reaction>
</comment>
<keyword evidence="11 21" id="KW-1133">Transmembrane helix</keyword>
<keyword evidence="14 28" id="KW-0675">Receptor</keyword>
<feature type="domain" description="Fibronectin type-III" evidence="26">
    <location>
        <begin position="609"/>
        <end position="709"/>
    </location>
</feature>
<dbReference type="Pfam" id="PF00041">
    <property type="entry name" value="fn3"/>
    <property type="match status" value="4"/>
</dbReference>
<dbReference type="CTD" id="5792"/>
<dbReference type="GeneID" id="106970216"/>